<proteinExistence type="predicted"/>
<organism evidence="4 5">
    <name type="scientific">Pinctada imbricata</name>
    <name type="common">Atlantic pearl-oyster</name>
    <name type="synonym">Pinctada martensii</name>
    <dbReference type="NCBI Taxonomy" id="66713"/>
    <lineage>
        <taxon>Eukaryota</taxon>
        <taxon>Metazoa</taxon>
        <taxon>Spiralia</taxon>
        <taxon>Lophotrochozoa</taxon>
        <taxon>Mollusca</taxon>
        <taxon>Bivalvia</taxon>
        <taxon>Autobranchia</taxon>
        <taxon>Pteriomorphia</taxon>
        <taxon>Pterioida</taxon>
        <taxon>Pterioidea</taxon>
        <taxon>Pteriidae</taxon>
        <taxon>Pinctada</taxon>
    </lineage>
</organism>
<feature type="compositionally biased region" description="Polar residues" evidence="1">
    <location>
        <begin position="768"/>
        <end position="788"/>
    </location>
</feature>
<keyword evidence="5" id="KW-1185">Reference proteome</keyword>
<protein>
    <recommendedName>
        <fullName evidence="6">Ras-associated and pleckstrin homology domains-containing protein 1</fullName>
    </recommendedName>
</protein>
<dbReference type="InterPro" id="IPR039665">
    <property type="entry name" value="PH_APBB1IP"/>
</dbReference>
<feature type="compositionally biased region" description="Polar residues" evidence="1">
    <location>
        <begin position="984"/>
        <end position="1003"/>
    </location>
</feature>
<feature type="compositionally biased region" description="Pro residues" evidence="1">
    <location>
        <begin position="907"/>
        <end position="917"/>
    </location>
</feature>
<feature type="compositionally biased region" description="Low complexity" evidence="1">
    <location>
        <begin position="1163"/>
        <end position="1173"/>
    </location>
</feature>
<dbReference type="InterPro" id="IPR000159">
    <property type="entry name" value="RA_dom"/>
</dbReference>
<dbReference type="Gene3D" id="3.10.20.90">
    <property type="entry name" value="Phosphatidylinositol 3-kinase Catalytic Subunit, Chain A, domain 1"/>
    <property type="match status" value="1"/>
</dbReference>
<feature type="compositionally biased region" description="Pro residues" evidence="1">
    <location>
        <begin position="945"/>
        <end position="962"/>
    </location>
</feature>
<reference evidence="4" key="1">
    <citation type="submission" date="2019-08" db="EMBL/GenBank/DDBJ databases">
        <title>The improved chromosome-level genome for the pearl oyster Pinctada fucata martensii using PacBio sequencing and Hi-C.</title>
        <authorList>
            <person name="Zheng Z."/>
        </authorList>
    </citation>
    <scope>NUCLEOTIDE SEQUENCE</scope>
    <source>
        <strain evidence="4">ZZ-2019</strain>
        <tissue evidence="4">Adductor muscle</tissue>
    </source>
</reference>
<feature type="compositionally biased region" description="Low complexity" evidence="1">
    <location>
        <begin position="641"/>
        <end position="669"/>
    </location>
</feature>
<feature type="compositionally biased region" description="Low complexity" evidence="1">
    <location>
        <begin position="1137"/>
        <end position="1148"/>
    </location>
</feature>
<dbReference type="SUPFAM" id="SSF50729">
    <property type="entry name" value="PH domain-like"/>
    <property type="match status" value="1"/>
</dbReference>
<feature type="domain" description="PH" evidence="2">
    <location>
        <begin position="373"/>
        <end position="484"/>
    </location>
</feature>
<gene>
    <name evidence="4" type="ORF">FSP39_005551</name>
</gene>
<feature type="region of interest" description="Disordered" evidence="1">
    <location>
        <begin position="578"/>
        <end position="804"/>
    </location>
</feature>
<dbReference type="SUPFAM" id="SSF54236">
    <property type="entry name" value="Ubiquitin-like"/>
    <property type="match status" value="1"/>
</dbReference>
<feature type="compositionally biased region" description="Polar residues" evidence="1">
    <location>
        <begin position="679"/>
        <end position="690"/>
    </location>
</feature>
<dbReference type="Pfam" id="PF00169">
    <property type="entry name" value="PH"/>
    <property type="match status" value="1"/>
</dbReference>
<dbReference type="Proteomes" id="UP001186944">
    <property type="component" value="Unassembled WGS sequence"/>
</dbReference>
<evidence type="ECO:0008006" key="6">
    <source>
        <dbReference type="Google" id="ProtNLM"/>
    </source>
</evidence>
<evidence type="ECO:0000313" key="5">
    <source>
        <dbReference type="Proteomes" id="UP001186944"/>
    </source>
</evidence>
<feature type="compositionally biased region" description="Low complexity" evidence="1">
    <location>
        <begin position="1008"/>
        <end position="1018"/>
    </location>
</feature>
<dbReference type="InterPro" id="IPR011993">
    <property type="entry name" value="PH-like_dom_sf"/>
</dbReference>
<feature type="compositionally biased region" description="Low complexity" evidence="1">
    <location>
        <begin position="693"/>
        <end position="703"/>
    </location>
</feature>
<dbReference type="Pfam" id="PF21989">
    <property type="entry name" value="RA_2"/>
    <property type="match status" value="1"/>
</dbReference>
<feature type="compositionally biased region" description="Basic and acidic residues" evidence="1">
    <location>
        <begin position="704"/>
        <end position="715"/>
    </location>
</feature>
<dbReference type="PROSITE" id="PS50200">
    <property type="entry name" value="RA"/>
    <property type="match status" value="1"/>
</dbReference>
<feature type="region of interest" description="Disordered" evidence="1">
    <location>
        <begin position="840"/>
        <end position="873"/>
    </location>
</feature>
<feature type="compositionally biased region" description="Basic and acidic residues" evidence="1">
    <location>
        <begin position="855"/>
        <end position="871"/>
    </location>
</feature>
<feature type="region of interest" description="Disordered" evidence="1">
    <location>
        <begin position="1319"/>
        <end position="1358"/>
    </location>
</feature>
<dbReference type="Gene3D" id="2.30.29.30">
    <property type="entry name" value="Pleckstrin-homology domain (PH domain)/Phosphotyrosine-binding domain (PTB)"/>
    <property type="match status" value="1"/>
</dbReference>
<feature type="compositionally biased region" description="Polar residues" evidence="1">
    <location>
        <begin position="1212"/>
        <end position="1252"/>
    </location>
</feature>
<dbReference type="GO" id="GO:0007165">
    <property type="term" value="P:signal transduction"/>
    <property type="evidence" value="ECO:0007669"/>
    <property type="project" value="InterPro"/>
</dbReference>
<feature type="compositionally biased region" description="Low complexity" evidence="1">
    <location>
        <begin position="918"/>
        <end position="929"/>
    </location>
</feature>
<evidence type="ECO:0000259" key="2">
    <source>
        <dbReference type="PROSITE" id="PS50003"/>
    </source>
</evidence>
<feature type="compositionally biased region" description="Low complexity" evidence="1">
    <location>
        <begin position="890"/>
        <end position="906"/>
    </location>
</feature>
<feature type="compositionally biased region" description="Polar residues" evidence="1">
    <location>
        <begin position="594"/>
        <end position="625"/>
    </location>
</feature>
<accession>A0AA88YML0</accession>
<dbReference type="InterPro" id="IPR029071">
    <property type="entry name" value="Ubiquitin-like_domsf"/>
</dbReference>
<dbReference type="InterPro" id="IPR001849">
    <property type="entry name" value="PH_domain"/>
</dbReference>
<dbReference type="PANTHER" id="PTHR11243:SF23">
    <property type="entry name" value="LD06925P"/>
    <property type="match status" value="1"/>
</dbReference>
<feature type="region of interest" description="Disordered" evidence="1">
    <location>
        <begin position="887"/>
        <end position="1082"/>
    </location>
</feature>
<feature type="non-terminal residue" evidence="4">
    <location>
        <position position="1"/>
    </location>
</feature>
<comment type="caution">
    <text evidence="4">The sequence shown here is derived from an EMBL/GenBank/DDBJ whole genome shotgun (WGS) entry which is preliminary data.</text>
</comment>
<dbReference type="CDD" id="cd01259">
    <property type="entry name" value="PH_APBB1IP"/>
    <property type="match status" value="1"/>
</dbReference>
<feature type="region of interest" description="Disordered" evidence="1">
    <location>
        <begin position="1099"/>
        <end position="1282"/>
    </location>
</feature>
<dbReference type="PANTHER" id="PTHR11243">
    <property type="entry name" value="GROWTH FACTOR RECEPTOR-BOUND PROTEIN"/>
    <property type="match status" value="1"/>
</dbReference>
<dbReference type="InterPro" id="IPR039664">
    <property type="entry name" value="GRB/APBB1IP"/>
</dbReference>
<dbReference type="EMBL" id="VSWD01000005">
    <property type="protein sequence ID" value="KAK3101694.1"/>
    <property type="molecule type" value="Genomic_DNA"/>
</dbReference>
<evidence type="ECO:0000256" key="1">
    <source>
        <dbReference type="SAM" id="MobiDB-lite"/>
    </source>
</evidence>
<evidence type="ECO:0000259" key="3">
    <source>
        <dbReference type="PROSITE" id="PS50200"/>
    </source>
</evidence>
<evidence type="ECO:0000313" key="4">
    <source>
        <dbReference type="EMBL" id="KAK3101694.1"/>
    </source>
</evidence>
<dbReference type="SMART" id="SM00233">
    <property type="entry name" value="PH"/>
    <property type="match status" value="1"/>
</dbReference>
<feature type="compositionally biased region" description="Polar residues" evidence="1">
    <location>
        <begin position="1105"/>
        <end position="1124"/>
    </location>
</feature>
<sequence>DLDSCDTGTVRRRQKTVVTPKMAMESFRYSFLNSEESQEVNFDAILGELCELETQLSTQSDLLRYSNHKSQGINSTSGLVKDEHRDSGNDLAHAELEALASEITQSIGYRHSLPGDDREFMHTPHYLTKHGSYNDLVNDIGETDSAFSENASLPSSESFTSMVTVSSSADVYGQGDTSSVASASTITPLSVQAAEMHALITSHLSLYEEELVKENCPLEEQKARLKAEKIRIALEKIKEAKIRKLFVRAFAKDGSSKSILVDEKMLIGQVCNVLADKNHLRLNSKLAVVEQMPELLMERIMEDHDSLVENMVMWTRDTKNRILFEEREEKNDLFRRPERYLLVGSSSEKGASLDPCQRYKLIQEFFQAGINKVPEVEGVMYLKTEGKKAWKRYYFVLRASGLYYNPKGKVSKASKDLTCMVNFDFVDVYNGIGWKKKYHAPTDFCFALKHPQIQKKTSKYIRYFCTENKNALDQWIMGIRIAKYGRQLLSNYEKLQQEIQAWDFRDMRSSLSEEIYFDDSIQLNLKGDFKDSRLSMPEPGSRHSIIHVKNSNLVRSSSGSDSTIVEGQEDYNCFEITSNSSHSSHERKSSLTSQQSGDSANMSTGGLQKTHTKRVSFSNTHSVINADSGPEIMPVRHRDSITSASTDSSEDSTSSGESRLSSNSSNSRGGKFRAKIPVTTETTRQISEMVQVSMEGSSISSCESETRSVGLERKTSLSSPVHSHGGIDKERRKSAPALSAQETRHKRKGSDSSNSSGNRDQKALSQAIVHNQTPMSPSSPRNVSPQSHHGNRPPPSPPPLKNPDKLQYQFEQVLRKGQMHYQHESQFDFPDVSAMKNLPMSPPLRVMSPPPDLSYSRRSEPPKGHMRRDSDPQQCLNSHVIKQPIPHMNLQGQGQGHLRQGHISAPAAPPPQPPMKAPKPQSQSISSRSMPPPPPPPIFDSDTDMPPPPMPPPGHMTKPPSPGTLNLGQNPLVGMMSHGAPFTAQGSVAPTPLHQTCNTTTNAPSPCPSESSPSTPKSIVPMPPPMPLLQHRYVGPQPASEGQRSQGQIKAPSSAPPPPPMAHISANQTKAAKHNLPPLSTGAQVSYSDAAVRVTSPLYSPVANPLTSPVSPYSPHVMSSSQPTPGYEHYDQIRVRPGPQSMSSSQQGQGSGVKGHSRGPSGGSISSNASSPGVHEDQYSPQPLPFLAELSNKLPTANKSGKVPPQTLPKPSDTSSAKSQTHNVNGASSAQTVHGGNISQNGPVQMRPNSAPVSCRTASVDKNRKGIPPPPPRRSETTRLSTDITRSVKEQINVPNNSTCYTDPLYENLEECEGIIDINELPPPPPELLAGLASDGNVKRGKPPPPPPKRSRETSLSN</sequence>
<name>A0AA88YML0_PINIB</name>
<feature type="compositionally biased region" description="Pro residues" evidence="1">
    <location>
        <begin position="792"/>
        <end position="801"/>
    </location>
</feature>
<feature type="domain" description="Ras-associating" evidence="3">
    <location>
        <begin position="243"/>
        <end position="329"/>
    </location>
</feature>
<dbReference type="PROSITE" id="PS50003">
    <property type="entry name" value="PH_DOMAIN"/>
    <property type="match status" value="1"/>
</dbReference>